<evidence type="ECO:0008006" key="4">
    <source>
        <dbReference type="Google" id="ProtNLM"/>
    </source>
</evidence>
<comment type="caution">
    <text evidence="2">The sequence shown here is derived from an EMBL/GenBank/DDBJ whole genome shotgun (WGS) entry which is preliminary data.</text>
</comment>
<keyword evidence="3" id="KW-1185">Reference proteome</keyword>
<feature type="transmembrane region" description="Helical" evidence="1">
    <location>
        <begin position="71"/>
        <end position="91"/>
    </location>
</feature>
<dbReference type="Proteomes" id="UP000245086">
    <property type="component" value="Unassembled WGS sequence"/>
</dbReference>
<feature type="transmembrane region" description="Helical" evidence="1">
    <location>
        <begin position="47"/>
        <end position="64"/>
    </location>
</feature>
<gene>
    <name evidence="2" type="ORF">PbB2_00201</name>
</gene>
<dbReference type="AlphaFoldDB" id="A0A2P2E656"/>
<evidence type="ECO:0000313" key="3">
    <source>
        <dbReference type="Proteomes" id="UP000245086"/>
    </source>
</evidence>
<evidence type="ECO:0000313" key="2">
    <source>
        <dbReference type="EMBL" id="GBF56544.1"/>
    </source>
</evidence>
<keyword evidence="1" id="KW-1133">Transmembrane helix</keyword>
<evidence type="ECO:0000256" key="1">
    <source>
        <dbReference type="SAM" id="Phobius"/>
    </source>
</evidence>
<organism evidence="2 3">
    <name type="scientific">Candidatus Phycosocius bacilliformis</name>
    <dbReference type="NCBI Taxonomy" id="1445552"/>
    <lineage>
        <taxon>Bacteria</taxon>
        <taxon>Pseudomonadati</taxon>
        <taxon>Pseudomonadota</taxon>
        <taxon>Alphaproteobacteria</taxon>
        <taxon>Caulobacterales</taxon>
        <taxon>Caulobacterales incertae sedis</taxon>
        <taxon>Candidatus Phycosocius</taxon>
    </lineage>
</organism>
<dbReference type="OrthoDB" id="8116201at2"/>
<dbReference type="RefSeq" id="WP_108983419.1">
    <property type="nucleotide sequence ID" value="NZ_BFBR01000001.1"/>
</dbReference>
<protein>
    <recommendedName>
        <fullName evidence="4">DUF1475 domain-containing protein</fullName>
    </recommendedName>
</protein>
<name>A0A2P2E656_9PROT</name>
<reference evidence="2 3" key="1">
    <citation type="journal article" date="2018" name="Genome Announc.">
        <title>Draft Genome Sequence of "Candidatus Phycosocius bacilliformis," an Alphaproteobacterial Ectosymbiont of the Hydrocarbon-Producing Green Alga Botryococcus braunii.</title>
        <authorList>
            <person name="Tanabe Y."/>
            <person name="Yamaguchi H."/>
            <person name="Watanabe M.M."/>
        </authorList>
    </citation>
    <scope>NUCLEOTIDE SEQUENCE [LARGE SCALE GENOMIC DNA]</scope>
    <source>
        <strain evidence="2 3">BOTRYCO-2</strain>
    </source>
</reference>
<keyword evidence="1" id="KW-0472">Membrane</keyword>
<accession>A0A2P2E656</accession>
<dbReference type="EMBL" id="BFBR01000001">
    <property type="protein sequence ID" value="GBF56544.1"/>
    <property type="molecule type" value="Genomic_DNA"/>
</dbReference>
<keyword evidence="1" id="KW-0812">Transmembrane</keyword>
<proteinExistence type="predicted"/>
<sequence>MTQPIRLIALVLAAAFVALVGWASWRGDFGAEFGAITAMPWGRVSLIDLYLGFLIYAAFVWLLETDLKTRLLWIVPVFFLGNAWSLVWIAVRWPQILARLKNASAEPPSDAKS</sequence>